<dbReference type="InterPro" id="IPR013024">
    <property type="entry name" value="GGCT-like"/>
</dbReference>
<name>A0A6J2VX96_CHACN</name>
<evidence type="ECO:0000259" key="7">
    <source>
        <dbReference type="Pfam" id="PF06094"/>
    </source>
</evidence>
<dbReference type="OrthoDB" id="113620at2759"/>
<dbReference type="GO" id="GO:0005829">
    <property type="term" value="C:cytosol"/>
    <property type="evidence" value="ECO:0007669"/>
    <property type="project" value="TreeGrafter"/>
</dbReference>
<evidence type="ECO:0000256" key="3">
    <source>
        <dbReference type="ARBA" id="ARBA00023239"/>
    </source>
</evidence>
<proteinExistence type="inferred from homology"/>
<dbReference type="Pfam" id="PF06094">
    <property type="entry name" value="GGACT"/>
    <property type="match status" value="1"/>
</dbReference>
<organism evidence="8 9">
    <name type="scientific">Chanos chanos</name>
    <name type="common">Milkfish</name>
    <name type="synonym">Mugil chanos</name>
    <dbReference type="NCBI Taxonomy" id="29144"/>
    <lineage>
        <taxon>Eukaryota</taxon>
        <taxon>Metazoa</taxon>
        <taxon>Chordata</taxon>
        <taxon>Craniata</taxon>
        <taxon>Vertebrata</taxon>
        <taxon>Euteleostomi</taxon>
        <taxon>Actinopterygii</taxon>
        <taxon>Neopterygii</taxon>
        <taxon>Teleostei</taxon>
        <taxon>Ostariophysi</taxon>
        <taxon>Gonorynchiformes</taxon>
        <taxon>Chanidae</taxon>
        <taxon>Chanos</taxon>
    </lineage>
</organism>
<dbReference type="Proteomes" id="UP000504632">
    <property type="component" value="Chromosome 7"/>
</dbReference>
<accession>A0A6J2VX96</accession>
<dbReference type="InParanoid" id="A0A6J2VX96"/>
<dbReference type="InterPro" id="IPR036568">
    <property type="entry name" value="GGCT-like_sf"/>
</dbReference>
<feature type="active site" description="Proton acceptor" evidence="5">
    <location>
        <position position="82"/>
    </location>
</feature>
<evidence type="ECO:0000256" key="6">
    <source>
        <dbReference type="RuleBase" id="RU367036"/>
    </source>
</evidence>
<protein>
    <recommendedName>
        <fullName evidence="6">Gamma-glutamylaminecyclotransferase</fullName>
        <ecNumber evidence="6">4.3.2.8</ecNumber>
    </recommendedName>
</protein>
<dbReference type="RefSeq" id="XP_030636558.1">
    <property type="nucleotide sequence ID" value="XM_030780698.1"/>
</dbReference>
<reference evidence="9" key="1">
    <citation type="submission" date="2025-08" db="UniProtKB">
        <authorList>
            <consortium name="RefSeq"/>
        </authorList>
    </citation>
    <scope>IDENTIFICATION</scope>
</reference>
<dbReference type="InterPro" id="IPR009288">
    <property type="entry name" value="AIG2-like_dom"/>
</dbReference>
<dbReference type="FunFam" id="3.10.490.10:FF:000008">
    <property type="entry name" value="Gamma-glutamylaminecyclotransferase A"/>
    <property type="match status" value="1"/>
</dbReference>
<comment type="function">
    <text evidence="4">May contribute to degradation of proteins cross-linked by transglutaminases by degrading the cross-link between a lysine and a glutamic acid residue. Catalyzes the formation of 5-oxo-L-proline from L-gamma-glutamyl-L-epsilon-lysine.</text>
</comment>
<dbReference type="Gene3D" id="3.10.490.10">
    <property type="entry name" value="Gamma-glutamyl cyclotransferase-like"/>
    <property type="match status" value="1"/>
</dbReference>
<dbReference type="CDD" id="cd06661">
    <property type="entry name" value="GGCT_like"/>
    <property type="match status" value="1"/>
</dbReference>
<feature type="domain" description="Gamma-glutamylcyclotransferase AIG2-like" evidence="7">
    <location>
        <begin position="4"/>
        <end position="116"/>
    </location>
</feature>
<comment type="similarity">
    <text evidence="2 6">Belongs to the gamma-glutamylcyclotransferase family.</text>
</comment>
<gene>
    <name evidence="9" type="primary">LOC115817400</name>
</gene>
<dbReference type="GeneID" id="115817400"/>
<evidence type="ECO:0000313" key="8">
    <source>
        <dbReference type="Proteomes" id="UP000504632"/>
    </source>
</evidence>
<evidence type="ECO:0000256" key="2">
    <source>
        <dbReference type="ARBA" id="ARBA00008861"/>
    </source>
</evidence>
<dbReference type="GO" id="GO:0061929">
    <property type="term" value="F:gamma-glutamylaminecyclotransferase activity"/>
    <property type="evidence" value="ECO:0007669"/>
    <property type="project" value="UniProtKB-UniRule"/>
</dbReference>
<comment type="catalytic activity">
    <reaction evidence="1 6">
        <text>epsilon-(gamma-L-glutamyl)-L-lysine = 5-oxo-L-proline + L-lysine</text>
        <dbReference type="Rhea" id="RHEA:16961"/>
        <dbReference type="ChEBI" id="CHEBI:32551"/>
        <dbReference type="ChEBI" id="CHEBI:58402"/>
        <dbReference type="ChEBI" id="CHEBI:133752"/>
        <dbReference type="EC" id="4.3.2.8"/>
    </reaction>
</comment>
<dbReference type="PANTHER" id="PTHR12510">
    <property type="entry name" value="TROPONIN C-AKIN-1 PROTEIN"/>
    <property type="match status" value="1"/>
</dbReference>
<keyword evidence="8" id="KW-1185">Reference proteome</keyword>
<evidence type="ECO:0000313" key="9">
    <source>
        <dbReference type="RefSeq" id="XP_030636558.1"/>
    </source>
</evidence>
<dbReference type="SUPFAM" id="SSF110857">
    <property type="entry name" value="Gamma-glutamyl cyclotransferase-like"/>
    <property type="match status" value="1"/>
</dbReference>
<dbReference type="FunCoup" id="A0A6J2VX96">
    <property type="interactions" value="260"/>
</dbReference>
<evidence type="ECO:0000256" key="4">
    <source>
        <dbReference type="ARBA" id="ARBA00057733"/>
    </source>
</evidence>
<dbReference type="EC" id="4.3.2.8" evidence="6"/>
<keyword evidence="3 6" id="KW-0456">Lyase</keyword>
<dbReference type="PANTHER" id="PTHR12510:SF4">
    <property type="entry name" value="GAMMA-GLUTAMYLAMINECYCLOTRANSFERASE"/>
    <property type="match status" value="1"/>
</dbReference>
<sequence length="153" mass="17490">MTHVFVYGTLKKGQPNHHRMLDPVNGKAEYCGRARTVEKYPLVIAGPYNIPFLLNVPGEGQRVHGEIYKVNDQMIAFLDHFESCPDMYQRTRVKLEVDEWVETGGEDANSPRVGSVIETFVYNTTTYQPEWRSFQTHESYDACGDHGLVCSYP</sequence>
<evidence type="ECO:0000256" key="5">
    <source>
        <dbReference type="PIRSR" id="PIRSR639126-1"/>
    </source>
</evidence>
<dbReference type="GO" id="GO:0042219">
    <property type="term" value="P:modified amino acid catabolic process"/>
    <property type="evidence" value="ECO:0007669"/>
    <property type="project" value="UniProtKB-UniRule"/>
</dbReference>
<dbReference type="AlphaFoldDB" id="A0A6J2VX96"/>
<evidence type="ECO:0000256" key="1">
    <source>
        <dbReference type="ARBA" id="ARBA00001684"/>
    </source>
</evidence>
<dbReference type="InterPro" id="IPR039126">
    <property type="entry name" value="GGACT"/>
</dbReference>